<dbReference type="InterPro" id="IPR050109">
    <property type="entry name" value="HTH-type_TetR-like_transc_reg"/>
</dbReference>
<protein>
    <submittedName>
        <fullName evidence="5">TetR family transcriptional regulator</fullName>
    </submittedName>
</protein>
<evidence type="ECO:0000256" key="2">
    <source>
        <dbReference type="PROSITE-ProRule" id="PRU00335"/>
    </source>
</evidence>
<organism evidence="5 6">
    <name type="scientific">Halovulum marinum</name>
    <dbReference type="NCBI Taxonomy" id="2662447"/>
    <lineage>
        <taxon>Bacteria</taxon>
        <taxon>Pseudomonadati</taxon>
        <taxon>Pseudomonadota</taxon>
        <taxon>Alphaproteobacteria</taxon>
        <taxon>Rhodobacterales</taxon>
        <taxon>Paracoccaceae</taxon>
        <taxon>Halovulum</taxon>
    </lineage>
</organism>
<dbReference type="GO" id="GO:0003700">
    <property type="term" value="F:DNA-binding transcription factor activity"/>
    <property type="evidence" value="ECO:0007669"/>
    <property type="project" value="TreeGrafter"/>
</dbReference>
<keyword evidence="6" id="KW-1185">Reference proteome</keyword>
<evidence type="ECO:0000256" key="3">
    <source>
        <dbReference type="SAM" id="MobiDB-lite"/>
    </source>
</evidence>
<dbReference type="PANTHER" id="PTHR30055">
    <property type="entry name" value="HTH-TYPE TRANSCRIPTIONAL REGULATOR RUTR"/>
    <property type="match status" value="1"/>
</dbReference>
<dbReference type="PANTHER" id="PTHR30055:SF181">
    <property type="entry name" value="BLR6905 PROTEIN"/>
    <property type="match status" value="1"/>
</dbReference>
<dbReference type="AlphaFoldDB" id="A0A6L5Z3N5"/>
<dbReference type="PROSITE" id="PS50977">
    <property type="entry name" value="HTH_TETR_2"/>
    <property type="match status" value="1"/>
</dbReference>
<comment type="caution">
    <text evidence="5">The sequence shown here is derived from an EMBL/GenBank/DDBJ whole genome shotgun (WGS) entry which is preliminary data.</text>
</comment>
<sequence>MSSRPSRRSEAADAPAAPRRRLDAETRRRLMIERAAEHFARHGFDSPTRKLAADMGVTQALIYKHFGSKAGLIDRTLETVLGGGRERRFDPQAPLEQALTTFYRALVGGMTETRVRLFVRAGLDGRAWPTRRGDALTRTLFLPVIAGLRAAAGLAPLEDRPPMRGERELVMMLHAAMVFFGIRRFVYNMPMPENLDDVVALQVRTFVAGAVAQIAHLHRDEAEASLTLRLAVAEITPPDPEGTSSR</sequence>
<dbReference type="GO" id="GO:0000976">
    <property type="term" value="F:transcription cis-regulatory region binding"/>
    <property type="evidence" value="ECO:0007669"/>
    <property type="project" value="TreeGrafter"/>
</dbReference>
<evidence type="ECO:0000313" key="6">
    <source>
        <dbReference type="Proteomes" id="UP000474957"/>
    </source>
</evidence>
<dbReference type="SUPFAM" id="SSF46689">
    <property type="entry name" value="Homeodomain-like"/>
    <property type="match status" value="1"/>
</dbReference>
<dbReference type="RefSeq" id="WP_154448033.1">
    <property type="nucleotide sequence ID" value="NZ_WIND01000016.1"/>
</dbReference>
<feature type="DNA-binding region" description="H-T-H motif" evidence="2">
    <location>
        <begin position="47"/>
        <end position="66"/>
    </location>
</feature>
<dbReference type="Pfam" id="PF00440">
    <property type="entry name" value="TetR_N"/>
    <property type="match status" value="1"/>
</dbReference>
<evidence type="ECO:0000313" key="5">
    <source>
        <dbReference type="EMBL" id="MSU91158.1"/>
    </source>
</evidence>
<reference evidence="5 6" key="1">
    <citation type="submission" date="2019-10" db="EMBL/GenBank/DDBJ databases">
        <title>Cognatihalovulum marinum gen. nov. sp. nov., a new member of the family Rhodobacteraceae isolated from deep seawater of the Northwest Indian Ocean.</title>
        <authorList>
            <person name="Ruan C."/>
            <person name="Wang J."/>
            <person name="Zheng X."/>
            <person name="Song L."/>
            <person name="Zhu Y."/>
            <person name="Huang Y."/>
            <person name="Lu Z."/>
            <person name="Du W."/>
            <person name="Huang L."/>
            <person name="Dai X."/>
        </authorList>
    </citation>
    <scope>NUCLEOTIDE SEQUENCE [LARGE SCALE GENOMIC DNA]</scope>
    <source>
        <strain evidence="5 6">2CG4</strain>
    </source>
</reference>
<feature type="domain" description="HTH tetR-type" evidence="4">
    <location>
        <begin position="25"/>
        <end position="84"/>
    </location>
</feature>
<dbReference type="InterPro" id="IPR001647">
    <property type="entry name" value="HTH_TetR"/>
</dbReference>
<accession>A0A6L5Z3N5</accession>
<keyword evidence="1 2" id="KW-0238">DNA-binding</keyword>
<dbReference type="InterPro" id="IPR009057">
    <property type="entry name" value="Homeodomain-like_sf"/>
</dbReference>
<dbReference type="Proteomes" id="UP000474957">
    <property type="component" value="Unassembled WGS sequence"/>
</dbReference>
<proteinExistence type="predicted"/>
<evidence type="ECO:0000259" key="4">
    <source>
        <dbReference type="PROSITE" id="PS50977"/>
    </source>
</evidence>
<dbReference type="EMBL" id="WIND01000016">
    <property type="protein sequence ID" value="MSU91158.1"/>
    <property type="molecule type" value="Genomic_DNA"/>
</dbReference>
<evidence type="ECO:0000256" key="1">
    <source>
        <dbReference type="ARBA" id="ARBA00023125"/>
    </source>
</evidence>
<dbReference type="PRINTS" id="PR00455">
    <property type="entry name" value="HTHTETR"/>
</dbReference>
<name>A0A6L5Z3N5_9RHOB</name>
<feature type="region of interest" description="Disordered" evidence="3">
    <location>
        <begin position="1"/>
        <end position="23"/>
    </location>
</feature>
<dbReference type="Gene3D" id="1.10.357.10">
    <property type="entry name" value="Tetracycline Repressor, domain 2"/>
    <property type="match status" value="1"/>
</dbReference>
<gene>
    <name evidence="5" type="ORF">GE300_16335</name>
</gene>